<evidence type="ECO:0000256" key="1">
    <source>
        <dbReference type="ARBA" id="ARBA00005846"/>
    </source>
</evidence>
<sequence>MGALAAGGPGTVGADFLRLGIGARPMALAGAYTAISDDVFGMASNPAGLSQIINAELGSYYANIIGDVHHGWIGFTHDISDMWSYGVELNMLYASETRRDSYGDPIGTYNVGLGALGGAISMEPLPGLSLGLSGHYVVQKYDQEVGQGFAGDFGILYHTRFNGLRVGVVLENLGPKVEFQELSESMPMGVRVGLGSSMFQQTLTVTGDFAYGFEGTLEACAGVEWEAVRGVSFRVGYDILGDFDSWSGVSLGIGLDALSGLMVGELDYAFVPQLPMGYVHRVSYTLKF</sequence>
<dbReference type="EMBL" id="MFAF01000148">
    <property type="protein sequence ID" value="OGD71520.1"/>
    <property type="molecule type" value="Genomic_DNA"/>
</dbReference>
<accession>A0A1F5EVY3</accession>
<dbReference type="NCBIfam" id="NF033709">
    <property type="entry name" value="PorV_fam"/>
    <property type="match status" value="1"/>
</dbReference>
<evidence type="ECO:0000313" key="2">
    <source>
        <dbReference type="EMBL" id="OGD71520.1"/>
    </source>
</evidence>
<reference evidence="2 3" key="1">
    <citation type="journal article" date="2016" name="Nat. Commun.">
        <title>Thousands of microbial genomes shed light on interconnected biogeochemical processes in an aquifer system.</title>
        <authorList>
            <person name="Anantharaman K."/>
            <person name="Brown C.T."/>
            <person name="Hug L.A."/>
            <person name="Sharon I."/>
            <person name="Castelle C.J."/>
            <person name="Probst A.J."/>
            <person name="Thomas B.C."/>
            <person name="Singh A."/>
            <person name="Wilkins M.J."/>
            <person name="Karaoz U."/>
            <person name="Brodie E.L."/>
            <person name="Williams K.H."/>
            <person name="Hubbard S.S."/>
            <person name="Banfield J.F."/>
        </authorList>
    </citation>
    <scope>NUCLEOTIDE SEQUENCE [LARGE SCALE GENOMIC DNA]</scope>
</reference>
<proteinExistence type="inferred from homology"/>
<dbReference type="Pfam" id="PF03687">
    <property type="entry name" value="UPF0164"/>
    <property type="match status" value="1"/>
</dbReference>
<dbReference type="AlphaFoldDB" id="A0A1F5EVY3"/>
<evidence type="ECO:0008006" key="4">
    <source>
        <dbReference type="Google" id="ProtNLM"/>
    </source>
</evidence>
<dbReference type="STRING" id="1817816.A2Y64_03515"/>
<organism evidence="2 3">
    <name type="scientific">Candidatus Coatesbacteria bacterium RBG_13_66_14</name>
    <dbReference type="NCBI Taxonomy" id="1817816"/>
    <lineage>
        <taxon>Bacteria</taxon>
        <taxon>Candidatus Coatesiibacteriota</taxon>
    </lineage>
</organism>
<dbReference type="Gene3D" id="2.40.160.60">
    <property type="entry name" value="Outer membrane protein transport protein (OMPP1/FadL/TodX)"/>
    <property type="match status" value="1"/>
</dbReference>
<dbReference type="SUPFAM" id="SSF56935">
    <property type="entry name" value="Porins"/>
    <property type="match status" value="1"/>
</dbReference>
<name>A0A1F5EVY3_9BACT</name>
<dbReference type="InterPro" id="IPR005362">
    <property type="entry name" value="UPF0164"/>
</dbReference>
<evidence type="ECO:0000313" key="3">
    <source>
        <dbReference type="Proteomes" id="UP000177187"/>
    </source>
</evidence>
<gene>
    <name evidence="2" type="ORF">A2Y64_03515</name>
</gene>
<dbReference type="Proteomes" id="UP000177187">
    <property type="component" value="Unassembled WGS sequence"/>
</dbReference>
<protein>
    <recommendedName>
        <fullName evidence="4">PorV/PorQ family protein</fullName>
    </recommendedName>
</protein>
<comment type="similarity">
    <text evidence="1">Belongs to the UPF0164 family.</text>
</comment>
<comment type="caution">
    <text evidence="2">The sequence shown here is derived from an EMBL/GenBank/DDBJ whole genome shotgun (WGS) entry which is preliminary data.</text>
</comment>